<dbReference type="PANTHER" id="PTHR13486:SF2">
    <property type="entry name" value="SPLICING FACTOR C9ORF78"/>
    <property type="match status" value="1"/>
</dbReference>
<comment type="subcellular location">
    <subcellularLocation>
        <location evidence="1">Nucleus</location>
    </subcellularLocation>
</comment>
<protein>
    <submittedName>
        <fullName evidence="5">Uncharacterized protein</fullName>
    </submittedName>
</protein>
<feature type="region of interest" description="Disordered" evidence="4">
    <location>
        <begin position="1"/>
        <end position="68"/>
    </location>
</feature>
<dbReference type="EMBL" id="CABFJX010000413">
    <property type="protein sequence ID" value="VTT82424.1"/>
    <property type="molecule type" value="Genomic_DNA"/>
</dbReference>
<comment type="similarity">
    <text evidence="2">Belongs to the TLS1 family.</text>
</comment>
<evidence type="ECO:0000256" key="2">
    <source>
        <dbReference type="ARBA" id="ARBA00007643"/>
    </source>
</evidence>
<dbReference type="GO" id="GO:0000398">
    <property type="term" value="P:mRNA splicing, via spliceosome"/>
    <property type="evidence" value="ECO:0007669"/>
    <property type="project" value="TreeGrafter"/>
</dbReference>
<reference evidence="5" key="1">
    <citation type="submission" date="2019-05" db="EMBL/GenBank/DDBJ databases">
        <authorList>
            <person name="Piombo E."/>
        </authorList>
    </citation>
    <scope>NUCLEOTIDE SEQUENCE</scope>
    <source>
        <strain evidence="5">C2S</strain>
    </source>
</reference>
<evidence type="ECO:0000256" key="3">
    <source>
        <dbReference type="ARBA" id="ARBA00023242"/>
    </source>
</evidence>
<feature type="region of interest" description="Disordered" evidence="4">
    <location>
        <begin position="323"/>
        <end position="355"/>
    </location>
</feature>
<evidence type="ECO:0000256" key="1">
    <source>
        <dbReference type="ARBA" id="ARBA00004123"/>
    </source>
</evidence>
<feature type="region of interest" description="Disordered" evidence="4">
    <location>
        <begin position="153"/>
        <end position="190"/>
    </location>
</feature>
<keyword evidence="3" id="KW-0539">Nucleus</keyword>
<proteinExistence type="inferred from homology"/>
<feature type="compositionally biased region" description="Polar residues" evidence="4">
    <location>
        <begin position="155"/>
        <end position="176"/>
    </location>
</feature>
<feature type="compositionally biased region" description="Polar residues" evidence="4">
    <location>
        <begin position="37"/>
        <end position="49"/>
    </location>
</feature>
<feature type="compositionally biased region" description="Basic residues" evidence="4">
    <location>
        <begin position="16"/>
        <end position="25"/>
    </location>
</feature>
<feature type="region of interest" description="Disordered" evidence="4">
    <location>
        <begin position="204"/>
        <end position="245"/>
    </location>
</feature>
<dbReference type="GO" id="GO:0005681">
    <property type="term" value="C:spliceosomal complex"/>
    <property type="evidence" value="ECO:0007669"/>
    <property type="project" value="TreeGrafter"/>
</dbReference>
<gene>
    <name evidence="5" type="ORF">C2S_12442</name>
</gene>
<name>A0A5Q3FER1_FUSFU</name>
<dbReference type="Pfam" id="PF07052">
    <property type="entry name" value="Hep_59"/>
    <property type="match status" value="1"/>
</dbReference>
<dbReference type="AlphaFoldDB" id="A0A5Q3FER1"/>
<dbReference type="Proteomes" id="UP000760494">
    <property type="component" value="Unassembled WGS sequence"/>
</dbReference>
<dbReference type="PANTHER" id="PTHR13486">
    <property type="entry name" value="TELOMERE LENGTH AND SILENCING PROTEIN 1 TLS1 FAMILY MEMBER"/>
    <property type="match status" value="1"/>
</dbReference>
<dbReference type="InterPro" id="IPR010756">
    <property type="entry name" value="Tls1-like"/>
</dbReference>
<evidence type="ECO:0000313" key="6">
    <source>
        <dbReference type="Proteomes" id="UP000760494"/>
    </source>
</evidence>
<evidence type="ECO:0000313" key="5">
    <source>
        <dbReference type="EMBL" id="VTT82424.1"/>
    </source>
</evidence>
<accession>A0A5Q3FER1</accession>
<comment type="caution">
    <text evidence="5">The sequence shown here is derived from an EMBL/GenBank/DDBJ whole genome shotgun (WGS) entry which is preliminary data.</text>
</comment>
<evidence type="ECO:0000256" key="4">
    <source>
        <dbReference type="SAM" id="MobiDB-lite"/>
    </source>
</evidence>
<sequence>MEFHSSEPATEPVRFRTGKKRKAYRQRVQQDDASVAETIQSHPTASASEPSHELSRNASPDRAQDEEESVVAALKLRNARRARLGGVAFRNTNRPDDDMNNERALIPHDADGTSNNEPTVKGVADRFTHQTGRLTDLNDKHMMDYIESRLYNRAGGNTSHNTLSASTSDPARQPSATTTTTTTNHESGRAVMQGQLVEISLEDHSARGKNPVQADSATDGGPRAKKPRLRKDGTPWRPRNRRDSDALKRDQIVDEILHETRRMSLMSMFLELATKSLFLVDLYEPTPGQDSHTAVADQDGAADARLAEEFRQQFLEDVAERQLRKKKATNQTTRPGTEEVLKGPKLGGSRNARAQMRDLLLKKEKEGKK</sequence>
<organism evidence="5 6">
    <name type="scientific">Fusarium fujikuroi</name>
    <name type="common">Bakanae and foot rot disease fungus</name>
    <name type="synonym">Gibberella fujikuroi</name>
    <dbReference type="NCBI Taxonomy" id="5127"/>
    <lineage>
        <taxon>Eukaryota</taxon>
        <taxon>Fungi</taxon>
        <taxon>Dikarya</taxon>
        <taxon>Ascomycota</taxon>
        <taxon>Pezizomycotina</taxon>
        <taxon>Sordariomycetes</taxon>
        <taxon>Hypocreomycetidae</taxon>
        <taxon>Hypocreales</taxon>
        <taxon>Nectriaceae</taxon>
        <taxon>Fusarium</taxon>
        <taxon>Fusarium fujikuroi species complex</taxon>
    </lineage>
</organism>